<dbReference type="InterPro" id="IPR001460">
    <property type="entry name" value="PCN-bd_Tpept"/>
</dbReference>
<evidence type="ECO:0000256" key="11">
    <source>
        <dbReference type="ARBA" id="ARBA00023316"/>
    </source>
</evidence>
<keyword evidence="10" id="KW-0511">Multifunctional enzyme</keyword>
<dbReference type="GO" id="GO:0071555">
    <property type="term" value="P:cell wall organization"/>
    <property type="evidence" value="ECO:0007669"/>
    <property type="project" value="UniProtKB-KW"/>
</dbReference>
<keyword evidence="9" id="KW-0573">Peptidoglycan synthesis</keyword>
<keyword evidence="17" id="KW-1185">Reference proteome</keyword>
<comment type="caution">
    <text evidence="16">The sequence shown here is derived from an EMBL/GenBank/DDBJ whole genome shotgun (WGS) entry which is preliminary data.</text>
</comment>
<dbReference type="InterPro" id="IPR001264">
    <property type="entry name" value="Glyco_trans_51"/>
</dbReference>
<dbReference type="OrthoDB" id="9766909at2"/>
<feature type="domain" description="Penicillin-binding protein transpeptidase" evidence="14">
    <location>
        <begin position="363"/>
        <end position="661"/>
    </location>
</feature>
<keyword evidence="5" id="KW-0328">Glycosyltransferase</keyword>
<evidence type="ECO:0000256" key="10">
    <source>
        <dbReference type="ARBA" id="ARBA00023268"/>
    </source>
</evidence>
<reference evidence="16 17" key="1">
    <citation type="submission" date="2019-07" db="EMBL/GenBank/DDBJ databases">
        <title>R&amp;d 2014.</title>
        <authorList>
            <person name="Klenk H.-P."/>
        </authorList>
    </citation>
    <scope>NUCLEOTIDE SEQUENCE [LARGE SCALE GENOMIC DNA]</scope>
    <source>
        <strain evidence="16 17">DSM 43868</strain>
    </source>
</reference>
<keyword evidence="11" id="KW-0961">Cell wall biogenesis/degradation</keyword>
<proteinExistence type="inferred from homology"/>
<dbReference type="Pfam" id="PF00912">
    <property type="entry name" value="Transgly"/>
    <property type="match status" value="1"/>
</dbReference>
<evidence type="ECO:0000313" key="16">
    <source>
        <dbReference type="EMBL" id="TWH66280.1"/>
    </source>
</evidence>
<dbReference type="InterPro" id="IPR023346">
    <property type="entry name" value="Lysozyme-like_dom_sf"/>
</dbReference>
<dbReference type="Proteomes" id="UP000319825">
    <property type="component" value="Unassembled WGS sequence"/>
</dbReference>
<dbReference type="Pfam" id="PF00905">
    <property type="entry name" value="Transpeptidase"/>
    <property type="match status" value="1"/>
</dbReference>
<dbReference type="Gene3D" id="1.10.3810.10">
    <property type="entry name" value="Biosynthetic peptidoglycan transglycosylase-like"/>
    <property type="match status" value="1"/>
</dbReference>
<evidence type="ECO:0000256" key="7">
    <source>
        <dbReference type="ARBA" id="ARBA00022801"/>
    </source>
</evidence>
<gene>
    <name evidence="16" type="ORF">JD77_01231</name>
</gene>
<dbReference type="InterPro" id="IPR050396">
    <property type="entry name" value="Glycosyltr_51/Transpeptidase"/>
</dbReference>
<dbReference type="GO" id="GO:0008658">
    <property type="term" value="F:penicillin binding"/>
    <property type="evidence" value="ECO:0007669"/>
    <property type="project" value="InterPro"/>
</dbReference>
<dbReference type="AlphaFoldDB" id="A0A562I5J6"/>
<evidence type="ECO:0000256" key="12">
    <source>
        <dbReference type="ARBA" id="ARBA00034000"/>
    </source>
</evidence>
<keyword evidence="8" id="KW-0133">Cell shape</keyword>
<evidence type="ECO:0000259" key="15">
    <source>
        <dbReference type="Pfam" id="PF00912"/>
    </source>
</evidence>
<comment type="catalytic activity">
    <reaction evidence="13">
        <text>[GlcNAc-(1-&gt;4)-Mur2Ac(oyl-L-Ala-gamma-D-Glu-L-Lys-D-Ala-D-Ala)](n)-di-trans,octa-cis-undecaprenyl diphosphate + beta-D-GlcNAc-(1-&gt;4)-Mur2Ac(oyl-L-Ala-gamma-D-Glu-L-Lys-D-Ala-D-Ala)-di-trans,octa-cis-undecaprenyl diphosphate = [GlcNAc-(1-&gt;4)-Mur2Ac(oyl-L-Ala-gamma-D-Glu-L-Lys-D-Ala-D-Ala)](n+1)-di-trans,octa-cis-undecaprenyl diphosphate + di-trans,octa-cis-undecaprenyl diphosphate + H(+)</text>
        <dbReference type="Rhea" id="RHEA:23708"/>
        <dbReference type="Rhea" id="RHEA-COMP:9602"/>
        <dbReference type="Rhea" id="RHEA-COMP:9603"/>
        <dbReference type="ChEBI" id="CHEBI:15378"/>
        <dbReference type="ChEBI" id="CHEBI:58405"/>
        <dbReference type="ChEBI" id="CHEBI:60033"/>
        <dbReference type="ChEBI" id="CHEBI:78435"/>
        <dbReference type="EC" id="2.4.99.28"/>
    </reaction>
</comment>
<dbReference type="GO" id="GO:0008955">
    <property type="term" value="F:peptidoglycan glycosyltransferase activity"/>
    <property type="evidence" value="ECO:0007669"/>
    <property type="project" value="UniProtKB-EC"/>
</dbReference>
<dbReference type="PANTHER" id="PTHR32282">
    <property type="entry name" value="BINDING PROTEIN TRANSPEPTIDASE, PUTATIVE-RELATED"/>
    <property type="match status" value="1"/>
</dbReference>
<evidence type="ECO:0000259" key="14">
    <source>
        <dbReference type="Pfam" id="PF00905"/>
    </source>
</evidence>
<dbReference type="SUPFAM" id="SSF53955">
    <property type="entry name" value="Lysozyme-like"/>
    <property type="match status" value="1"/>
</dbReference>
<keyword evidence="6" id="KW-0808">Transferase</keyword>
<evidence type="ECO:0000256" key="13">
    <source>
        <dbReference type="ARBA" id="ARBA00049902"/>
    </source>
</evidence>
<protein>
    <submittedName>
        <fullName evidence="16">Membrane peptidoglycan carboxypeptidase</fullName>
    </submittedName>
</protein>
<dbReference type="SUPFAM" id="SSF56601">
    <property type="entry name" value="beta-lactamase/transpeptidase-like"/>
    <property type="match status" value="1"/>
</dbReference>
<evidence type="ECO:0000256" key="5">
    <source>
        <dbReference type="ARBA" id="ARBA00022676"/>
    </source>
</evidence>
<keyword evidence="3 16" id="KW-0121">Carboxypeptidase</keyword>
<name>A0A562I5J6_MICOL</name>
<dbReference type="FunFam" id="1.10.3810.10:FF:000001">
    <property type="entry name" value="Penicillin-binding protein 1A"/>
    <property type="match status" value="1"/>
</dbReference>
<dbReference type="InterPro" id="IPR036950">
    <property type="entry name" value="PBP_transglycosylase"/>
</dbReference>
<dbReference type="Gene3D" id="3.40.710.10">
    <property type="entry name" value="DD-peptidase/beta-lactamase superfamily"/>
    <property type="match status" value="1"/>
</dbReference>
<dbReference type="InterPro" id="IPR012338">
    <property type="entry name" value="Beta-lactam/transpept-like"/>
</dbReference>
<comment type="catalytic activity">
    <reaction evidence="12">
        <text>Preferential cleavage: (Ac)2-L-Lys-D-Ala-|-D-Ala. Also transpeptidation of peptidyl-alanyl moieties that are N-acyl substituents of D-alanine.</text>
        <dbReference type="EC" id="3.4.16.4"/>
    </reaction>
</comment>
<evidence type="ECO:0000256" key="8">
    <source>
        <dbReference type="ARBA" id="ARBA00022960"/>
    </source>
</evidence>
<evidence type="ECO:0000256" key="6">
    <source>
        <dbReference type="ARBA" id="ARBA00022679"/>
    </source>
</evidence>
<dbReference type="PANTHER" id="PTHR32282:SF33">
    <property type="entry name" value="PEPTIDOGLYCAN GLYCOSYLTRANSFERASE"/>
    <property type="match status" value="1"/>
</dbReference>
<evidence type="ECO:0000256" key="4">
    <source>
        <dbReference type="ARBA" id="ARBA00022670"/>
    </source>
</evidence>
<evidence type="ECO:0000256" key="9">
    <source>
        <dbReference type="ARBA" id="ARBA00022984"/>
    </source>
</evidence>
<sequence length="704" mass="74951">MIRVRLDKLFTVLIAGALAGLALAVVALPAALVYGVGASQLAGLTGGLPDSLLTPPTAQRSTLYAKDGTTPITSFYAEDRVDVPLAEVAPVMRQAIVAAEDVRFYQHHGVDVRGVLRALTVNTRDGGNRQGASTLTMQYVRNVLGTDPRLTEDQRAKATEITKARKLKEMRYALALEQKLNKDEILGRYLNIAYFGAGAYGVAAASKRYFSKPPSELTLAEASLLAGLVQSPHTDDPINGDADAALARRAYVLDQLVKAGHVAPDAAAAAKAEQLALKPSATPNDCTAVPEQHQDWGFFCDWFSRWWSEQPAFGANPDERQRTLRRGGFRIVSSFDPAVQQSAMEQVLRTYDVDDRRAAPTAVVQPGTGRVLALAVNRNYSVAANPPGWKNRPNTVNQLVAGGGAIEGYQAGSTFKLFTMLAALEAGLPLATDFDAPGRLVTGYPTGGGPASCDGRWCPSNADPSMDGYRTMWDAFGRSVNTYFAWLIERVGADRAVEMAQRLGIKFRSASDARLARYGAKGWGPFTLGVSATTPLDLANAYATLAAEGTYCAPTPIVSITDGAGQPVAAGRPECRPVLDPEVARAATDAARCPVGDQSMYRECDGGTAPDLRERLRRPVAGKTGSSEHNGTETVVAFTPQLAVASMAANPDDPQDAVGGAVVSDLIDVVGRVLSDTLRGQPARDFVPPSESVAFRRTAERTGN</sequence>
<feature type="domain" description="Glycosyl transferase family 51" evidence="15">
    <location>
        <begin position="71"/>
        <end position="256"/>
    </location>
</feature>
<dbReference type="GO" id="GO:0030288">
    <property type="term" value="C:outer membrane-bounded periplasmic space"/>
    <property type="evidence" value="ECO:0007669"/>
    <property type="project" value="TreeGrafter"/>
</dbReference>
<comment type="similarity">
    <text evidence="2">In the N-terminal section; belongs to the glycosyltransferase 51 family.</text>
</comment>
<evidence type="ECO:0000313" key="17">
    <source>
        <dbReference type="Proteomes" id="UP000319825"/>
    </source>
</evidence>
<keyword evidence="4" id="KW-0645">Protease</keyword>
<dbReference type="GO" id="GO:0009002">
    <property type="term" value="F:serine-type D-Ala-D-Ala carboxypeptidase activity"/>
    <property type="evidence" value="ECO:0007669"/>
    <property type="project" value="UniProtKB-EC"/>
</dbReference>
<evidence type="ECO:0000256" key="3">
    <source>
        <dbReference type="ARBA" id="ARBA00022645"/>
    </source>
</evidence>
<dbReference type="EMBL" id="VLKE01000001">
    <property type="protein sequence ID" value="TWH66280.1"/>
    <property type="molecule type" value="Genomic_DNA"/>
</dbReference>
<organism evidence="16 17">
    <name type="scientific">Micromonospora olivasterospora</name>
    <dbReference type="NCBI Taxonomy" id="1880"/>
    <lineage>
        <taxon>Bacteria</taxon>
        <taxon>Bacillati</taxon>
        <taxon>Actinomycetota</taxon>
        <taxon>Actinomycetes</taxon>
        <taxon>Micromonosporales</taxon>
        <taxon>Micromonosporaceae</taxon>
        <taxon>Micromonospora</taxon>
    </lineage>
</organism>
<comment type="similarity">
    <text evidence="1">In the C-terminal section; belongs to the transpeptidase family.</text>
</comment>
<dbReference type="GO" id="GO:0008360">
    <property type="term" value="P:regulation of cell shape"/>
    <property type="evidence" value="ECO:0007669"/>
    <property type="project" value="UniProtKB-KW"/>
</dbReference>
<dbReference type="GO" id="GO:0009252">
    <property type="term" value="P:peptidoglycan biosynthetic process"/>
    <property type="evidence" value="ECO:0007669"/>
    <property type="project" value="UniProtKB-KW"/>
</dbReference>
<keyword evidence="7" id="KW-0378">Hydrolase</keyword>
<evidence type="ECO:0000256" key="1">
    <source>
        <dbReference type="ARBA" id="ARBA00007090"/>
    </source>
</evidence>
<dbReference type="GO" id="GO:0006508">
    <property type="term" value="P:proteolysis"/>
    <property type="evidence" value="ECO:0007669"/>
    <property type="project" value="UniProtKB-KW"/>
</dbReference>
<evidence type="ECO:0000256" key="2">
    <source>
        <dbReference type="ARBA" id="ARBA00007739"/>
    </source>
</evidence>
<accession>A0A562I5J6</accession>
<dbReference type="RefSeq" id="WP_145773412.1">
    <property type="nucleotide sequence ID" value="NZ_BAAATQ010000069.1"/>
</dbReference>